<feature type="compositionally biased region" description="Basic and acidic residues" evidence="1">
    <location>
        <begin position="757"/>
        <end position="772"/>
    </location>
</feature>
<feature type="compositionally biased region" description="Low complexity" evidence="1">
    <location>
        <begin position="1358"/>
        <end position="1368"/>
    </location>
</feature>
<name>A0A9P6UAV6_9FUNG</name>
<feature type="region of interest" description="Disordered" evidence="1">
    <location>
        <begin position="707"/>
        <end position="1095"/>
    </location>
</feature>
<feature type="compositionally biased region" description="Polar residues" evidence="1">
    <location>
        <begin position="331"/>
        <end position="341"/>
    </location>
</feature>
<feature type="compositionally biased region" description="Low complexity" evidence="1">
    <location>
        <begin position="736"/>
        <end position="752"/>
    </location>
</feature>
<feature type="region of interest" description="Disordered" evidence="1">
    <location>
        <begin position="185"/>
        <end position="232"/>
    </location>
</feature>
<feature type="compositionally biased region" description="Polar residues" evidence="1">
    <location>
        <begin position="302"/>
        <end position="321"/>
    </location>
</feature>
<feature type="compositionally biased region" description="Polar residues" evidence="1">
    <location>
        <begin position="273"/>
        <end position="286"/>
    </location>
</feature>
<feature type="region of interest" description="Disordered" evidence="1">
    <location>
        <begin position="472"/>
        <end position="518"/>
    </location>
</feature>
<sequence length="1474" mass="163053">MRSLTSVNSFNKPEGGRRGVVSSNTIANTNSYVSVQNRQPILNRSPDLPVRLVSLETLHTLRAKAARQPTLPPTDPTVAATAVTGTTKSVSSPLSLKAGSAAKTTGRSKKQTKQSPMKDSQRQYQRGANRPPPLNLAGIANKRGGGGGALSGLSTAESARSVATSSILGIPLSASPEMMHQELPLVHPSPSSVDNAITGTSDFEHGVPDEEASSHQPDTTLSRSVSPWRGAEDDYDRDLSVVITHSRSNSSSSAMEDIRDVPVIPSIEIAPATTISSHESRSMGTDSSGSIGLGIGIDNTRSDASQHSSTGTKSQSRQFKSPSAREERDMSASTESLPSQWQQRQQEQRQHRHQSSKHKHRHRQTAVTTSAANATKEIEGPTVGDRRDPRQVLESQHSTIAPPSLGATKHHDPQGGHTCDIPQNTISLQGATVHARQFASGDDDEVSDDEYHYTLGIGRRSTRTRAALESIRRIELPGGSSSSNPRSTPAPLQSRIPRPIKSPHLGSPPVFPDRTTVRSRDSFATTVAGDDFQDLRPVKGRIPTPYPGSLVDHDEGSVLETFSHSSAGFDDSNQHSRPPQWSLHEQDLMPPPPPRSVESHPQKQVPPLLLPPSARQSSKQRRGNRMSGHATASAARQADDTLKISTSSSTSPQPPASQTFFTLSAPSPMPPAYLAPLATESPLDGASSGSDALATATTELLDLLSGSLPQQLPLSRTSTMQGVPSTPDDKDEIADQLPQVQQQQRDQQLSEQPYPKETTRKDRERQRQRIKEAPPPMATSPETSERKHDKRNNMPLRINTDQANRYSQQKAIHSQAPPAYGPSSSSARPTTTSSAAAATAATSQRAQRPSSSSAKQTTEGTRVHSPMSALKMERYYQRQVGSSAAMARNEMPSTSGQPKGRPSQSYDPPEHRHQRRQQHVHAFERSSRDQERSHHRSHTHRRPSSLQQQPQQQQQRQQRHNQHHHHHHYHHQHHRSQRATNARDADRHHRHRRHAAEMLSDDGYRIDDEDEGEEQLQRQDEEDTEEEEEEEEQRSKRIQADDFETAPPLPPSLTPVERERDMYRHKRRTVADWAREQSQIQERRERRRSRARAARAAAAFAAVRQRLESRPAVVIEVPSSSSAPAHAQSSASATAPPPSHPPPPYRPWNTTDAAAVASTGAIGGHKEQSRKTIASAPSAAVDTPMTDDDLSRDSAPSEYSSPLSSESERRGSIWWSSYHERQLHHRQQSPQHRHHRRESSSRAQHQYHQHRQPRQPRQPHEHQSQYQPQHHSHRRRQHRRHQQPQPQSLQALLYPRGGRRQDAKEEVEQEDEEEDDEEEEELEQEQEVDNEKGKAISQRRVRSSHSNDTFPTAIRVGTPTTPSSPQTPLSFLMNQEPGGHSDLSPHLLQPPRVERRNERKDRGGKGRGQAEANDPKDNTAHAEPPVGGSYESDSSSHNVHDHGSVNDPAGSLSLRDRYTPSIDTESVGAGVGRP</sequence>
<feature type="region of interest" description="Disordered" evidence="1">
    <location>
        <begin position="534"/>
        <end position="691"/>
    </location>
</feature>
<feature type="compositionally biased region" description="Basic residues" evidence="1">
    <location>
        <begin position="1270"/>
        <end position="1282"/>
    </location>
</feature>
<feature type="compositionally biased region" description="Basic and acidic residues" evidence="1">
    <location>
        <begin position="1392"/>
        <end position="1404"/>
    </location>
</feature>
<feature type="region of interest" description="Disordered" evidence="1">
    <location>
        <begin position="272"/>
        <end position="424"/>
    </location>
</feature>
<feature type="compositionally biased region" description="Low complexity" evidence="1">
    <location>
        <begin position="1118"/>
        <end position="1134"/>
    </location>
</feature>
<protein>
    <submittedName>
        <fullName evidence="2">Uncharacterized protein</fullName>
    </submittedName>
</protein>
<feature type="region of interest" description="Disordered" evidence="1">
    <location>
        <begin position="84"/>
        <end position="142"/>
    </location>
</feature>
<feature type="compositionally biased region" description="Low complexity" evidence="1">
    <location>
        <begin position="814"/>
        <end position="854"/>
    </location>
</feature>
<feature type="compositionally biased region" description="Low complexity" evidence="1">
    <location>
        <begin position="944"/>
        <end position="956"/>
    </location>
</feature>
<feature type="compositionally biased region" description="Basic residues" evidence="1">
    <location>
        <begin position="1245"/>
        <end position="1254"/>
    </location>
</feature>
<dbReference type="OrthoDB" id="2417308at2759"/>
<feature type="region of interest" description="Disordered" evidence="1">
    <location>
        <begin position="1"/>
        <end position="23"/>
    </location>
</feature>
<feature type="compositionally biased region" description="Polar residues" evidence="1">
    <location>
        <begin position="479"/>
        <end position="491"/>
    </location>
</feature>
<dbReference type="Proteomes" id="UP000807716">
    <property type="component" value="Unassembled WGS sequence"/>
</dbReference>
<feature type="compositionally biased region" description="Polar residues" evidence="1">
    <location>
        <begin position="891"/>
        <end position="906"/>
    </location>
</feature>
<reference evidence="2" key="1">
    <citation type="journal article" date="2020" name="Fungal Divers.">
        <title>Resolving the Mortierellaceae phylogeny through synthesis of multi-gene phylogenetics and phylogenomics.</title>
        <authorList>
            <person name="Vandepol N."/>
            <person name="Liber J."/>
            <person name="Desiro A."/>
            <person name="Na H."/>
            <person name="Kennedy M."/>
            <person name="Barry K."/>
            <person name="Grigoriev I.V."/>
            <person name="Miller A.N."/>
            <person name="O'Donnell K."/>
            <person name="Stajich J.E."/>
            <person name="Bonito G."/>
        </authorList>
    </citation>
    <scope>NUCLEOTIDE SEQUENCE</scope>
    <source>
        <strain evidence="2">BC1065</strain>
    </source>
</reference>
<dbReference type="EMBL" id="JAAAJB010000088">
    <property type="protein sequence ID" value="KAG0266711.1"/>
    <property type="molecule type" value="Genomic_DNA"/>
</dbReference>
<feature type="region of interest" description="Disordered" evidence="1">
    <location>
        <begin position="1117"/>
        <end position="1474"/>
    </location>
</feature>
<proteinExistence type="predicted"/>
<accession>A0A9P6UAV6</accession>
<feature type="compositionally biased region" description="Low complexity" evidence="1">
    <location>
        <begin position="1194"/>
        <end position="1205"/>
    </location>
</feature>
<feature type="compositionally biased region" description="Polar residues" evidence="1">
    <location>
        <begin position="189"/>
        <end position="201"/>
    </location>
</feature>
<evidence type="ECO:0000256" key="1">
    <source>
        <dbReference type="SAM" id="MobiDB-lite"/>
    </source>
</evidence>
<feature type="compositionally biased region" description="Basic and acidic residues" evidence="1">
    <location>
        <begin position="921"/>
        <end position="932"/>
    </location>
</feature>
<evidence type="ECO:0000313" key="2">
    <source>
        <dbReference type="EMBL" id="KAG0266711.1"/>
    </source>
</evidence>
<organism evidence="2 3">
    <name type="scientific">Actinomortierella ambigua</name>
    <dbReference type="NCBI Taxonomy" id="1343610"/>
    <lineage>
        <taxon>Eukaryota</taxon>
        <taxon>Fungi</taxon>
        <taxon>Fungi incertae sedis</taxon>
        <taxon>Mucoromycota</taxon>
        <taxon>Mortierellomycotina</taxon>
        <taxon>Mortierellomycetes</taxon>
        <taxon>Mortierellales</taxon>
        <taxon>Mortierellaceae</taxon>
        <taxon>Actinomortierella</taxon>
    </lineage>
</organism>
<feature type="compositionally biased region" description="Basic and acidic residues" evidence="1">
    <location>
        <begin position="376"/>
        <end position="391"/>
    </location>
</feature>
<feature type="compositionally biased region" description="Low complexity" evidence="1">
    <location>
        <begin position="645"/>
        <end position="659"/>
    </location>
</feature>
<evidence type="ECO:0000313" key="3">
    <source>
        <dbReference type="Proteomes" id="UP000807716"/>
    </source>
</evidence>
<feature type="compositionally biased region" description="Polar residues" evidence="1">
    <location>
        <begin position="799"/>
        <end position="812"/>
    </location>
</feature>
<feature type="compositionally biased region" description="Polar residues" evidence="1">
    <location>
        <begin position="1"/>
        <end position="11"/>
    </location>
</feature>
<feature type="compositionally biased region" description="Acidic residues" evidence="1">
    <location>
        <begin position="1307"/>
        <end position="1328"/>
    </location>
</feature>
<keyword evidence="3" id="KW-1185">Reference proteome</keyword>
<feature type="compositionally biased region" description="Basic residues" evidence="1">
    <location>
        <begin position="350"/>
        <end position="364"/>
    </location>
</feature>
<feature type="compositionally biased region" description="Acidic residues" evidence="1">
    <location>
        <begin position="1007"/>
        <end position="1032"/>
    </location>
</feature>
<feature type="compositionally biased region" description="Basic residues" evidence="1">
    <location>
        <begin position="957"/>
        <end position="977"/>
    </location>
</feature>
<feature type="compositionally biased region" description="Pro residues" evidence="1">
    <location>
        <begin position="1135"/>
        <end position="1146"/>
    </location>
</feature>
<comment type="caution">
    <text evidence="2">The sequence shown here is derived from an EMBL/GenBank/DDBJ whole genome shotgun (WGS) entry which is preliminary data.</text>
</comment>
<feature type="compositionally biased region" description="Polar residues" evidence="1">
    <location>
        <begin position="214"/>
        <end position="225"/>
    </location>
</feature>
<feature type="compositionally biased region" description="Basic residues" evidence="1">
    <location>
        <begin position="933"/>
        <end position="943"/>
    </location>
</feature>
<feature type="compositionally biased region" description="Basic residues" evidence="1">
    <location>
        <begin position="1222"/>
        <end position="1237"/>
    </location>
</feature>
<gene>
    <name evidence="2" type="ORF">DFQ27_009487</name>
</gene>
<feature type="compositionally biased region" description="Polar residues" evidence="1">
    <location>
        <begin position="113"/>
        <end position="126"/>
    </location>
</feature>